<gene>
    <name evidence="1" type="ORF">DFR85_14695</name>
</gene>
<accession>A0A2U9II11</accession>
<dbReference type="InterPro" id="IPR021578">
    <property type="entry name" value="STK_08120-like"/>
</dbReference>
<evidence type="ECO:0008006" key="3">
    <source>
        <dbReference type="Google" id="ProtNLM"/>
    </source>
</evidence>
<dbReference type="KEGG" id="abri:DFR85_14695"/>
<proteinExistence type="predicted"/>
<reference evidence="1 2" key="1">
    <citation type="submission" date="2018-05" db="EMBL/GenBank/DDBJ databases">
        <title>Complete Genome Sequences of Extremely Thermoacidophilic, Metal-Mobilizing Type-Strain Members of the Archaeal Family Sulfolobaceae: Acidianus brierleyi DSM-1651T, Acidianus sulfidivorans DSM-18786T, Metallosphaera hakonensis DSM-7519T, and Metallosphaera prunae DSM-10039T.</title>
        <authorList>
            <person name="Counts J.A."/>
            <person name="Kelly R.M."/>
        </authorList>
    </citation>
    <scope>NUCLEOTIDE SEQUENCE [LARGE SCALE GENOMIC DNA]</scope>
    <source>
        <strain evidence="1 2">DSM 1651</strain>
    </source>
</reference>
<keyword evidence="2" id="KW-1185">Reference proteome</keyword>
<dbReference type="AlphaFoldDB" id="A0A2U9II11"/>
<protein>
    <recommendedName>
        <fullName evidence="3">DUF3211 domain-containing protein</fullName>
    </recommendedName>
</protein>
<dbReference type="Gene3D" id="3.30.530.20">
    <property type="match status" value="1"/>
</dbReference>
<evidence type="ECO:0000313" key="1">
    <source>
        <dbReference type="EMBL" id="AWR95650.1"/>
    </source>
</evidence>
<dbReference type="Pfam" id="PF11485">
    <property type="entry name" value="STK_08120-like"/>
    <property type="match status" value="1"/>
</dbReference>
<evidence type="ECO:0000313" key="2">
    <source>
        <dbReference type="Proteomes" id="UP000248044"/>
    </source>
</evidence>
<sequence>MFVQAKVTISSPFEKDIILKLFSDQKFFFANFTPFTIINEESENVFYVYGEFYSLFSAFDVEARVRKYISSYVITYILIVQPGLIQGSYDNLIDRSFKGVSPKGNGKIVISMSQGSIEITIDYEGDKEKAIVNFIVKRMNKQIKNFDKIIQLERIKRHI</sequence>
<dbReference type="Proteomes" id="UP000248044">
    <property type="component" value="Chromosome"/>
</dbReference>
<organism evidence="1 2">
    <name type="scientific">Acidianus brierleyi</name>
    <dbReference type="NCBI Taxonomy" id="41673"/>
    <lineage>
        <taxon>Archaea</taxon>
        <taxon>Thermoproteota</taxon>
        <taxon>Thermoprotei</taxon>
        <taxon>Sulfolobales</taxon>
        <taxon>Sulfolobaceae</taxon>
        <taxon>Acidianus</taxon>
    </lineage>
</organism>
<name>A0A2U9II11_9CREN</name>
<dbReference type="EMBL" id="CP029289">
    <property type="protein sequence ID" value="AWR95650.1"/>
    <property type="molecule type" value="Genomic_DNA"/>
</dbReference>
<dbReference type="InterPro" id="IPR023393">
    <property type="entry name" value="START-like_dom_sf"/>
</dbReference>